<dbReference type="Pfam" id="PF12728">
    <property type="entry name" value="HTH_17"/>
    <property type="match status" value="1"/>
</dbReference>
<dbReference type="Proteomes" id="UP001238523">
    <property type="component" value="Chromosome"/>
</dbReference>
<proteinExistence type="predicted"/>
<reference evidence="2 3" key="1">
    <citation type="submission" date="2023-04" db="EMBL/GenBank/DDBJ databases">
        <title>Taxonomic identification of the Arctic strain Aequorivita sp. nov. and transcriptomic analysis in response to temperature stress.</title>
        <authorList>
            <person name="Liu W."/>
            <person name="Cong B."/>
            <person name="Lin J."/>
        </authorList>
    </citation>
    <scope>NUCLEOTIDE SEQUENCE [LARGE SCALE GENOMIC DNA]</scope>
    <source>
        <strain evidence="2 3">Ant34-E75</strain>
    </source>
</reference>
<protein>
    <submittedName>
        <fullName evidence="2">Helix-turn-helix domain-containing protein</fullName>
    </submittedName>
</protein>
<dbReference type="InterPro" id="IPR010093">
    <property type="entry name" value="SinI_DNA-bd"/>
</dbReference>
<feature type="domain" description="Helix-turn-helix" evidence="1">
    <location>
        <begin position="43"/>
        <end position="91"/>
    </location>
</feature>
<dbReference type="InterPro" id="IPR041657">
    <property type="entry name" value="HTH_17"/>
</dbReference>
<sequence length="96" mass="11292">MITKTIEITEISVNELTDIVAEKLFNKLKMYLPDYKSTEEDVFLSPKETAEFLKISRGTLWRWTKDGKINCYGIGARRYYSKNELMELLKGNILRH</sequence>
<name>A0ABY8KSM7_9FLAO</name>
<accession>A0ABY8KSM7</accession>
<evidence type="ECO:0000313" key="2">
    <source>
        <dbReference type="EMBL" id="WGF92156.1"/>
    </source>
</evidence>
<gene>
    <name evidence="2" type="ORF">QCQ61_13205</name>
</gene>
<evidence type="ECO:0000259" key="1">
    <source>
        <dbReference type="Pfam" id="PF12728"/>
    </source>
</evidence>
<evidence type="ECO:0000313" key="3">
    <source>
        <dbReference type="Proteomes" id="UP001238523"/>
    </source>
</evidence>
<dbReference type="EMBL" id="CP122379">
    <property type="protein sequence ID" value="WGF92156.1"/>
    <property type="molecule type" value="Genomic_DNA"/>
</dbReference>
<organism evidence="2 3">
    <name type="scientific">Aequorivita marisscotiae</name>
    <dbReference type="NCBI Taxonomy" id="3040348"/>
    <lineage>
        <taxon>Bacteria</taxon>
        <taxon>Pseudomonadati</taxon>
        <taxon>Bacteroidota</taxon>
        <taxon>Flavobacteriia</taxon>
        <taxon>Flavobacteriales</taxon>
        <taxon>Flavobacteriaceae</taxon>
        <taxon>Aequorivita</taxon>
    </lineage>
</organism>
<dbReference type="NCBIfam" id="TIGR01764">
    <property type="entry name" value="excise"/>
    <property type="match status" value="1"/>
</dbReference>
<dbReference type="SUPFAM" id="SSF46955">
    <property type="entry name" value="Putative DNA-binding domain"/>
    <property type="match status" value="1"/>
</dbReference>
<dbReference type="InterPro" id="IPR009061">
    <property type="entry name" value="DNA-bd_dom_put_sf"/>
</dbReference>
<keyword evidence="3" id="KW-1185">Reference proteome</keyword>
<dbReference type="RefSeq" id="WP_279448113.1">
    <property type="nucleotide sequence ID" value="NZ_CP122379.1"/>
</dbReference>